<dbReference type="SUPFAM" id="SSF51735">
    <property type="entry name" value="NAD(P)-binding Rossmann-fold domains"/>
    <property type="match status" value="1"/>
</dbReference>
<evidence type="ECO:0000313" key="6">
    <source>
        <dbReference type="Proteomes" id="UP001183414"/>
    </source>
</evidence>
<organism evidence="5 6">
    <name type="scientific">Streptomyces hazeniae</name>
    <dbReference type="NCBI Taxonomy" id="3075538"/>
    <lineage>
        <taxon>Bacteria</taxon>
        <taxon>Bacillati</taxon>
        <taxon>Actinomycetota</taxon>
        <taxon>Actinomycetes</taxon>
        <taxon>Kitasatosporales</taxon>
        <taxon>Streptomycetaceae</taxon>
        <taxon>Streptomyces</taxon>
    </lineage>
</organism>
<accession>A0ABU2NYB8</accession>
<name>A0ABU2NYB8_9ACTN</name>
<protein>
    <submittedName>
        <fullName evidence="5">AMP-binding protein</fullName>
    </submittedName>
</protein>
<sequence>MLFRHGGFNWFSKSKKDVFPVDLPELVAHHLTRHGAMTALESGARTWSYADLDEATRDRATQLRRLSPDGGRVVVVGEHTADALVWALSVMRSGLVYTPLNPGLPAERMCEAVRLAAPDAVICCTQDSLDALREDGTAACVLGTDDVAPAAAAAPAADAADSAPVAWPAQEIAYSIFTSGSTGRPKLVNVGHAGIENLCRAQTRLFGVKPGHRMLQFSSLSFDASVAEILVAVHAGAQLVVPAWDGGSWLSAVGRHLQTNACDIMTVPPSVYARFDDEARKAIGTVVFAGEALSEVEFRAAARYSRVLNAYGPTEGTVCFSVAEPSRFTASIGRPIDGCSARIHDPGSNTYSEAGRGELVLLGAGVALGYEGVSGDGPGPFTTVEGTPAYHTGDEVELRDGEVYYLGRLDEQVKRLGHRIGLTELGGWLAQLTDASVVLVADGTSLIMAHTATDRSEEELRSWLRELLPAWEMPDVLLGLTELPVTDSGKADKAALRALARRAQEEGPGGPSDAPEPGDDGEVVRTVVKNVLGTEIEPAVSIFDAGADSLALVRIQVELSEIYGEDPVQAVFDLLNYDFTIEGFLTGLRGRPGAASSPERQVLDTVAAELAELPAALAALRPARPTGTARADTFTVTGAGGFIGGHVLDRLLDDGRRVTVVTTSDPRQLVTRHCARFERTHEDLAGIEFLGYDDLEALARGGSGAGSGRWGAVIHCGYEVNHLLPLERQLSGSVATTGALVRAAAARDASRFVFLSAASAGPRFLPLTEDALAAVGDPYSQSKFVAEAYVGALESEHCGVDVLRAGLVYGHNAREGEFLDRDVFAQLLRLSLRHGAAPRLEGLVPVCHVSDVVDDLLAAAGSDSAGTRSVLVHRTYDRHQLLAELGLDADSLVSPEEWLSTVTESGGADVRILAALRQQLGAAAGWATSVGATDRQIIRELRQTYLGA</sequence>
<feature type="domain" description="AMP-dependent synthetase/ligase" evidence="2">
    <location>
        <begin position="29"/>
        <end position="370"/>
    </location>
</feature>
<dbReference type="Gene3D" id="3.40.50.720">
    <property type="entry name" value="NAD(P)-binding Rossmann-like Domain"/>
    <property type="match status" value="1"/>
</dbReference>
<dbReference type="InterPro" id="IPR042099">
    <property type="entry name" value="ANL_N_sf"/>
</dbReference>
<evidence type="ECO:0000259" key="3">
    <source>
        <dbReference type="Pfam" id="PF00550"/>
    </source>
</evidence>
<dbReference type="Pfam" id="PF00550">
    <property type="entry name" value="PP-binding"/>
    <property type="match status" value="1"/>
</dbReference>
<dbReference type="Pfam" id="PF00501">
    <property type="entry name" value="AMP-binding"/>
    <property type="match status" value="1"/>
</dbReference>
<feature type="region of interest" description="Disordered" evidence="1">
    <location>
        <begin position="501"/>
        <end position="522"/>
    </location>
</feature>
<dbReference type="PANTHER" id="PTHR45527:SF1">
    <property type="entry name" value="FATTY ACID SYNTHASE"/>
    <property type="match status" value="1"/>
</dbReference>
<gene>
    <name evidence="5" type="ORF">RM572_19565</name>
</gene>
<dbReference type="InterPro" id="IPR009081">
    <property type="entry name" value="PP-bd_ACP"/>
</dbReference>
<evidence type="ECO:0000256" key="1">
    <source>
        <dbReference type="SAM" id="MobiDB-lite"/>
    </source>
</evidence>
<dbReference type="EMBL" id="JAVREQ010000018">
    <property type="protein sequence ID" value="MDT0380957.1"/>
    <property type="molecule type" value="Genomic_DNA"/>
</dbReference>
<proteinExistence type="predicted"/>
<comment type="caution">
    <text evidence="5">The sequence shown here is derived from an EMBL/GenBank/DDBJ whole genome shotgun (WGS) entry which is preliminary data.</text>
</comment>
<dbReference type="Gene3D" id="3.30.300.30">
    <property type="match status" value="1"/>
</dbReference>
<evidence type="ECO:0000259" key="4">
    <source>
        <dbReference type="Pfam" id="PF01370"/>
    </source>
</evidence>
<evidence type="ECO:0000313" key="5">
    <source>
        <dbReference type="EMBL" id="MDT0380957.1"/>
    </source>
</evidence>
<dbReference type="Gene3D" id="3.40.50.12780">
    <property type="entry name" value="N-terminal domain of ligase-like"/>
    <property type="match status" value="1"/>
</dbReference>
<dbReference type="RefSeq" id="WP_311674646.1">
    <property type="nucleotide sequence ID" value="NZ_JAVREQ010000018.1"/>
</dbReference>
<dbReference type="SUPFAM" id="SSF56801">
    <property type="entry name" value="Acetyl-CoA synthetase-like"/>
    <property type="match status" value="1"/>
</dbReference>
<feature type="domain" description="Carrier" evidence="3">
    <location>
        <begin position="523"/>
        <end position="565"/>
    </location>
</feature>
<dbReference type="InterPro" id="IPR000873">
    <property type="entry name" value="AMP-dep_synth/lig_dom"/>
</dbReference>
<keyword evidence="6" id="KW-1185">Reference proteome</keyword>
<reference evidence="6" key="1">
    <citation type="submission" date="2023-07" db="EMBL/GenBank/DDBJ databases">
        <title>30 novel species of actinomycetes from the DSMZ collection.</title>
        <authorList>
            <person name="Nouioui I."/>
        </authorList>
    </citation>
    <scope>NUCLEOTIDE SEQUENCE [LARGE SCALE GENOMIC DNA]</scope>
    <source>
        <strain evidence="6">DSM 42041</strain>
    </source>
</reference>
<dbReference type="InterPro" id="IPR001509">
    <property type="entry name" value="Epimerase_deHydtase"/>
</dbReference>
<dbReference type="InterPro" id="IPR036291">
    <property type="entry name" value="NAD(P)-bd_dom_sf"/>
</dbReference>
<feature type="domain" description="NAD-dependent epimerase/dehydratase" evidence="4">
    <location>
        <begin position="635"/>
        <end position="862"/>
    </location>
</feature>
<evidence type="ECO:0000259" key="2">
    <source>
        <dbReference type="Pfam" id="PF00501"/>
    </source>
</evidence>
<dbReference type="SUPFAM" id="SSF47336">
    <property type="entry name" value="ACP-like"/>
    <property type="match status" value="1"/>
</dbReference>
<dbReference type="InterPro" id="IPR036736">
    <property type="entry name" value="ACP-like_sf"/>
</dbReference>
<dbReference type="Proteomes" id="UP001183414">
    <property type="component" value="Unassembled WGS sequence"/>
</dbReference>
<dbReference type="Pfam" id="PF01370">
    <property type="entry name" value="Epimerase"/>
    <property type="match status" value="1"/>
</dbReference>
<dbReference type="InterPro" id="IPR045851">
    <property type="entry name" value="AMP-bd_C_sf"/>
</dbReference>
<dbReference type="PANTHER" id="PTHR45527">
    <property type="entry name" value="NONRIBOSOMAL PEPTIDE SYNTHETASE"/>
    <property type="match status" value="1"/>
</dbReference>